<feature type="domain" description="Glycosyl hydrolase-like 10" evidence="3">
    <location>
        <begin position="26"/>
        <end position="342"/>
    </location>
</feature>
<dbReference type="Gene3D" id="2.60.40.10">
    <property type="entry name" value="Immunoglobulins"/>
    <property type="match status" value="1"/>
</dbReference>
<organism evidence="4 5">
    <name type="scientific">Flavobacterium hungaricum</name>
    <dbReference type="NCBI Taxonomy" id="2082725"/>
    <lineage>
        <taxon>Bacteria</taxon>
        <taxon>Pseudomonadati</taxon>
        <taxon>Bacteroidota</taxon>
        <taxon>Flavobacteriia</taxon>
        <taxon>Flavobacteriales</taxon>
        <taxon>Flavobacteriaceae</taxon>
        <taxon>Flavobacterium</taxon>
    </lineage>
</organism>
<evidence type="ECO:0000313" key="4">
    <source>
        <dbReference type="EMBL" id="MBE8723503.1"/>
    </source>
</evidence>
<sequence length="497" mass="57385">MKNIQILLLFLCFQSILFAQHSPKREMRAAWISTVENIDWPSKPGLSDKDMKAEMITILDNLRSNNLNTVIFQIRPTADAYYKSTKEPASHWITGKQGVAPGFDPLQLMIDEAGKRGMNVHVWLNPYRVQKDTVRDVLAKSHLFFKKPNLFLTYGKSRYFNPGYKETRDFVSSVVGEIVRKYDIQAIHMDDYFYPYKIAGQEFPDDAAFAKEPRQFQDKDNWRRDNVDLIIKQIRDTIMANKPEVEFGISPFGVWRNKAKDADGSDTAAGATNYDDLYADILKWQKENWIDYVTPQLYWHIGFDKANFEILAKWWAAHKYGTNVYIGHGDYKIATTAKEPEWRSADQIVKQIEMIRKMPNIDGSMHFTASTFLKKGDTLRKPLVNKPYKYIALTPEANRITRLKPQAPTNVTAILKADKGILSWKAALNNKKYVIYRFLKGKITDFSNPENIYYVTTALKLEVPHADFNKYTYAITALSQTQTESAPVEFVMQENKS</sequence>
<proteinExistence type="predicted"/>
<evidence type="ECO:0000313" key="5">
    <source>
        <dbReference type="Proteomes" id="UP000640614"/>
    </source>
</evidence>
<feature type="signal peptide" evidence="2">
    <location>
        <begin position="1"/>
        <end position="19"/>
    </location>
</feature>
<evidence type="ECO:0000259" key="3">
    <source>
        <dbReference type="Pfam" id="PF02638"/>
    </source>
</evidence>
<dbReference type="InterPro" id="IPR013783">
    <property type="entry name" value="Ig-like_fold"/>
</dbReference>
<dbReference type="EMBL" id="PRDM01000001">
    <property type="protein sequence ID" value="MBE8723503.1"/>
    <property type="molecule type" value="Genomic_DNA"/>
</dbReference>
<gene>
    <name evidence="4" type="ORF">C4F50_00985</name>
</gene>
<dbReference type="PANTHER" id="PTHR43405:SF1">
    <property type="entry name" value="GLYCOSYL HYDROLASE DIGH"/>
    <property type="match status" value="1"/>
</dbReference>
<keyword evidence="1 2" id="KW-0732">Signal</keyword>
<dbReference type="PANTHER" id="PTHR43405">
    <property type="entry name" value="GLYCOSYL HYDROLASE DIGH"/>
    <property type="match status" value="1"/>
</dbReference>
<dbReference type="Gene3D" id="3.20.20.80">
    <property type="entry name" value="Glycosidases"/>
    <property type="match status" value="1"/>
</dbReference>
<protein>
    <submittedName>
        <fullName evidence="4">Glycoside hydrolase family 10 protein</fullName>
    </submittedName>
</protein>
<reference evidence="4 5" key="1">
    <citation type="submission" date="2018-07" db="EMBL/GenBank/DDBJ databases">
        <title>Genome assembly of strain KB82.</title>
        <authorList>
            <person name="Kukolya J."/>
            <person name="Horvath B."/>
            <person name="Nagy I."/>
            <person name="Toth A."/>
        </authorList>
    </citation>
    <scope>NUCLEOTIDE SEQUENCE [LARGE SCALE GENOMIC DNA]</scope>
    <source>
        <strain evidence="4 5">Kb82</strain>
    </source>
</reference>
<dbReference type="GO" id="GO:0016787">
    <property type="term" value="F:hydrolase activity"/>
    <property type="evidence" value="ECO:0007669"/>
    <property type="project" value="UniProtKB-KW"/>
</dbReference>
<feature type="chain" id="PRO_5046856290" evidence="2">
    <location>
        <begin position="20"/>
        <end position="497"/>
    </location>
</feature>
<dbReference type="Pfam" id="PF02638">
    <property type="entry name" value="GHL10"/>
    <property type="match status" value="1"/>
</dbReference>
<keyword evidence="5" id="KW-1185">Reference proteome</keyword>
<dbReference type="InterPro" id="IPR052177">
    <property type="entry name" value="Divisome_Glycosyl_Hydrolase"/>
</dbReference>
<dbReference type="InterPro" id="IPR003790">
    <property type="entry name" value="GHL10"/>
</dbReference>
<dbReference type="Proteomes" id="UP000640614">
    <property type="component" value="Unassembled WGS sequence"/>
</dbReference>
<dbReference type="RefSeq" id="WP_193844566.1">
    <property type="nucleotide sequence ID" value="NZ_PRDM01000001.1"/>
</dbReference>
<accession>A0ABR9TDT3</accession>
<dbReference type="SUPFAM" id="SSF51445">
    <property type="entry name" value="(Trans)glycosidases"/>
    <property type="match status" value="1"/>
</dbReference>
<name>A0ABR9TDT3_9FLAO</name>
<comment type="caution">
    <text evidence="4">The sequence shown here is derived from an EMBL/GenBank/DDBJ whole genome shotgun (WGS) entry which is preliminary data.</text>
</comment>
<evidence type="ECO:0000256" key="1">
    <source>
        <dbReference type="ARBA" id="ARBA00022729"/>
    </source>
</evidence>
<keyword evidence="4" id="KW-0378">Hydrolase</keyword>
<evidence type="ECO:0000256" key="2">
    <source>
        <dbReference type="SAM" id="SignalP"/>
    </source>
</evidence>
<dbReference type="InterPro" id="IPR017853">
    <property type="entry name" value="GH"/>
</dbReference>